<organism evidence="1 2">
    <name type="scientific">Kutzneria viridogrisea</name>
    <dbReference type="NCBI Taxonomy" id="47990"/>
    <lineage>
        <taxon>Bacteria</taxon>
        <taxon>Bacillati</taxon>
        <taxon>Actinomycetota</taxon>
        <taxon>Actinomycetes</taxon>
        <taxon>Pseudonocardiales</taxon>
        <taxon>Pseudonocardiaceae</taxon>
        <taxon>Kutzneria</taxon>
    </lineage>
</organism>
<dbReference type="CDD" id="cd07067">
    <property type="entry name" value="HP_PGM_like"/>
    <property type="match status" value="1"/>
</dbReference>
<dbReference type="PANTHER" id="PTHR48100">
    <property type="entry name" value="BROAD-SPECIFICITY PHOSPHATASE YOR283W-RELATED"/>
    <property type="match status" value="1"/>
</dbReference>
<sequence>MSLSRVVLWRHGQTEHNASGKWQGHLDSPLTEQGLAQAAAAVPALATLEPGLVVSSDLRRAADTARVFVEATGTPLRIDKRLRETDIGQWQGLTSAEVEQRFPGGIHTWQYDPTWAPPGGETRVEVAARAAEVVAELDTELSGTVLLCAHGGLITALTGQLLGMPLSVWPLLGGHDNCHWAVLGRRPGGDGRWRLLSYNTGAA</sequence>
<dbReference type="Proteomes" id="UP000517916">
    <property type="component" value="Unassembled WGS sequence"/>
</dbReference>
<reference evidence="1 2" key="1">
    <citation type="submission" date="2020-08" db="EMBL/GenBank/DDBJ databases">
        <title>Genomic Encyclopedia of Archaeal and Bacterial Type Strains, Phase II (KMG-II): from individual species to whole genera.</title>
        <authorList>
            <person name="Goeker M."/>
        </authorList>
    </citation>
    <scope>NUCLEOTIDE SEQUENCE [LARGE SCALE GENOMIC DNA]</scope>
    <source>
        <strain evidence="1 2">DSM 43850</strain>
    </source>
</reference>
<dbReference type="InterPro" id="IPR001345">
    <property type="entry name" value="PG/BPGM_mutase_AS"/>
</dbReference>
<dbReference type="Pfam" id="PF00300">
    <property type="entry name" value="His_Phos_1"/>
    <property type="match status" value="1"/>
</dbReference>
<dbReference type="InterPro" id="IPR029033">
    <property type="entry name" value="His_PPase_superfam"/>
</dbReference>
<dbReference type="PANTHER" id="PTHR48100:SF62">
    <property type="entry name" value="GLUCOSYL-3-PHOSPHOGLYCERATE PHOSPHATASE"/>
    <property type="match status" value="1"/>
</dbReference>
<dbReference type="EMBL" id="JACJID010000003">
    <property type="protein sequence ID" value="MBA8927645.1"/>
    <property type="molecule type" value="Genomic_DNA"/>
</dbReference>
<protein>
    <submittedName>
        <fullName evidence="1">Broad specificity phosphatase PhoE</fullName>
    </submittedName>
</protein>
<evidence type="ECO:0000313" key="1">
    <source>
        <dbReference type="EMBL" id="MBA8927645.1"/>
    </source>
</evidence>
<dbReference type="Gene3D" id="3.40.50.1240">
    <property type="entry name" value="Phosphoglycerate mutase-like"/>
    <property type="match status" value="1"/>
</dbReference>
<dbReference type="SMART" id="SM00855">
    <property type="entry name" value="PGAM"/>
    <property type="match status" value="1"/>
</dbReference>
<evidence type="ECO:0000313" key="2">
    <source>
        <dbReference type="Proteomes" id="UP000517916"/>
    </source>
</evidence>
<name>A0ABR6BLS3_9PSEU</name>
<dbReference type="SUPFAM" id="SSF53254">
    <property type="entry name" value="Phosphoglycerate mutase-like"/>
    <property type="match status" value="1"/>
</dbReference>
<dbReference type="InterPro" id="IPR050275">
    <property type="entry name" value="PGM_Phosphatase"/>
</dbReference>
<dbReference type="PROSITE" id="PS00175">
    <property type="entry name" value="PG_MUTASE"/>
    <property type="match status" value="1"/>
</dbReference>
<dbReference type="InterPro" id="IPR013078">
    <property type="entry name" value="His_Pase_superF_clade-1"/>
</dbReference>
<dbReference type="PIRSF" id="PIRSF000709">
    <property type="entry name" value="6PFK_2-Ptase"/>
    <property type="match status" value="1"/>
</dbReference>
<accession>A0ABR6BLS3</accession>
<gene>
    <name evidence="1" type="ORF">BC739_004851</name>
</gene>
<proteinExistence type="predicted"/>
<dbReference type="RefSeq" id="WP_025355208.1">
    <property type="nucleotide sequence ID" value="NZ_BAAABQ010000056.1"/>
</dbReference>
<keyword evidence="2" id="KW-1185">Reference proteome</keyword>
<comment type="caution">
    <text evidence="1">The sequence shown here is derived from an EMBL/GenBank/DDBJ whole genome shotgun (WGS) entry which is preliminary data.</text>
</comment>